<name>A0A0C3P6Q3_PISTI</name>
<dbReference type="AlphaFoldDB" id="A0A0C3P6Q3"/>
<accession>A0A0C3P6Q3</accession>
<dbReference type="Proteomes" id="UP000054217">
    <property type="component" value="Unassembled WGS sequence"/>
</dbReference>
<proteinExistence type="predicted"/>
<evidence type="ECO:0000313" key="2">
    <source>
        <dbReference type="EMBL" id="KIO03262.1"/>
    </source>
</evidence>
<reference evidence="3" key="2">
    <citation type="submission" date="2015-01" db="EMBL/GenBank/DDBJ databases">
        <title>Evolutionary Origins and Diversification of the Mycorrhizal Mutualists.</title>
        <authorList>
            <consortium name="DOE Joint Genome Institute"/>
            <consortium name="Mycorrhizal Genomics Consortium"/>
            <person name="Kohler A."/>
            <person name="Kuo A."/>
            <person name="Nagy L.G."/>
            <person name="Floudas D."/>
            <person name="Copeland A."/>
            <person name="Barry K.W."/>
            <person name="Cichocki N."/>
            <person name="Veneault-Fourrey C."/>
            <person name="LaButti K."/>
            <person name="Lindquist E.A."/>
            <person name="Lipzen A."/>
            <person name="Lundell T."/>
            <person name="Morin E."/>
            <person name="Murat C."/>
            <person name="Riley R."/>
            <person name="Ohm R."/>
            <person name="Sun H."/>
            <person name="Tunlid A."/>
            <person name="Henrissat B."/>
            <person name="Grigoriev I.V."/>
            <person name="Hibbett D.S."/>
            <person name="Martin F."/>
        </authorList>
    </citation>
    <scope>NUCLEOTIDE SEQUENCE [LARGE SCALE GENOMIC DNA]</scope>
    <source>
        <strain evidence="3">Marx 270</strain>
    </source>
</reference>
<reference evidence="1" key="3">
    <citation type="submission" date="2015-02" db="EMBL/GenBank/DDBJ databases">
        <title>Evolutionary Origins and Diversification of the Mycorrhizal Mutualists.</title>
        <authorList>
            <consortium name="DOE Joint Genome Institute"/>
            <consortium name="Mycorrhizal Genomics Consortium"/>
            <person name="Kohler A."/>
            <person name="Kuo A."/>
            <person name="Nagy L.G."/>
            <person name="Floudas D."/>
            <person name="Copeland A."/>
            <person name="Barry K.W."/>
            <person name="Cichocki N."/>
            <person name="Veneault-Fourrey C."/>
            <person name="LaButti K."/>
            <person name="Lindquist E.A."/>
            <person name="Lipzen A."/>
            <person name="Lundell T."/>
            <person name="Morin E."/>
            <person name="Murat C."/>
            <person name="Riley R."/>
            <person name="Ohm R."/>
            <person name="Sun H."/>
            <person name="Tunlid A."/>
            <person name="Henrissat B."/>
            <person name="Grigoriev I.V."/>
            <person name="Hibbett D.S."/>
            <person name="Martin F."/>
        </authorList>
    </citation>
    <scope>NUCLEOTIDE SEQUENCE</scope>
    <source>
        <strain evidence="1 3">Marx 270</strain>
    </source>
</reference>
<dbReference type="EMBL" id="KN831977">
    <property type="protein sequence ID" value="KIO03256.1"/>
    <property type="molecule type" value="Genomic_DNA"/>
</dbReference>
<sequence>MPSIAESPFRKYQDWDDNTIVSGEHIIRAIQEFESNVKVIKTQQGDAFVYAVESNDENTKTYKVVIGPIEIVAAIDLKKLTIVIGVYANIPFLGRIQIAKTVGNLHDGVTLTIGYPPFVGGSLALKLDGKDVVLEYSIDALGLHYHGKIVVFTLP</sequence>
<keyword evidence="3" id="KW-1185">Reference proteome</keyword>
<dbReference type="OrthoDB" id="2627879at2759"/>
<evidence type="ECO:0000313" key="3">
    <source>
        <dbReference type="Proteomes" id="UP000054217"/>
    </source>
</evidence>
<reference evidence="1 3" key="1">
    <citation type="submission" date="2014-04" db="EMBL/GenBank/DDBJ databases">
        <authorList>
            <consortium name="DOE Joint Genome Institute"/>
            <person name="Kuo A."/>
            <person name="Kohler A."/>
            <person name="Costa M.D."/>
            <person name="Nagy L.G."/>
            <person name="Floudas D."/>
            <person name="Copeland A."/>
            <person name="Barry K.W."/>
            <person name="Cichocki N."/>
            <person name="Veneault-Fourrey C."/>
            <person name="LaButti K."/>
            <person name="Lindquist E.A."/>
            <person name="Lipzen A."/>
            <person name="Lundell T."/>
            <person name="Morin E."/>
            <person name="Murat C."/>
            <person name="Sun H."/>
            <person name="Tunlid A."/>
            <person name="Henrissat B."/>
            <person name="Grigoriev I.V."/>
            <person name="Hibbett D.S."/>
            <person name="Martin F."/>
            <person name="Nordberg H.P."/>
            <person name="Cantor M.N."/>
            <person name="Hua S.X."/>
        </authorList>
    </citation>
    <scope>NUCLEOTIDE SEQUENCE [LARGE SCALE GENOMIC DNA]</scope>
    <source>
        <strain evidence="1 3">Marx 270</strain>
    </source>
</reference>
<dbReference type="EMBL" id="KN831977">
    <property type="protein sequence ID" value="KIO03262.1"/>
    <property type="molecule type" value="Genomic_DNA"/>
</dbReference>
<evidence type="ECO:0000313" key="1">
    <source>
        <dbReference type="EMBL" id="KIO03256.1"/>
    </source>
</evidence>
<gene>
    <name evidence="2" type="ORF">M404DRAFT_27235</name>
    <name evidence="1" type="ORF">M404DRAFT_626768</name>
</gene>
<organism evidence="1 3">
    <name type="scientific">Pisolithus tinctorius Marx 270</name>
    <dbReference type="NCBI Taxonomy" id="870435"/>
    <lineage>
        <taxon>Eukaryota</taxon>
        <taxon>Fungi</taxon>
        <taxon>Dikarya</taxon>
        <taxon>Basidiomycota</taxon>
        <taxon>Agaricomycotina</taxon>
        <taxon>Agaricomycetes</taxon>
        <taxon>Agaricomycetidae</taxon>
        <taxon>Boletales</taxon>
        <taxon>Sclerodermatineae</taxon>
        <taxon>Pisolithaceae</taxon>
        <taxon>Pisolithus</taxon>
    </lineage>
</organism>
<protein>
    <submittedName>
        <fullName evidence="1">Uncharacterized protein</fullName>
    </submittedName>
</protein>
<dbReference type="HOGENOM" id="CLU_126151_0_0_1"/>